<keyword evidence="4 6" id="KW-0862">Zinc</keyword>
<dbReference type="PANTHER" id="PTHR22726">
    <property type="entry name" value="METALLOENDOPEPTIDASE OMA1"/>
    <property type="match status" value="1"/>
</dbReference>
<dbReference type="Proteomes" id="UP000813018">
    <property type="component" value="Unassembled WGS sequence"/>
</dbReference>
<evidence type="ECO:0000256" key="1">
    <source>
        <dbReference type="ARBA" id="ARBA00022670"/>
    </source>
</evidence>
<evidence type="ECO:0000256" key="6">
    <source>
        <dbReference type="RuleBase" id="RU003983"/>
    </source>
</evidence>
<dbReference type="PANTHER" id="PTHR22726:SF24">
    <property type="entry name" value="M48 FAMILY METALLOPEPTIDASE"/>
    <property type="match status" value="1"/>
</dbReference>
<reference evidence="8 9" key="1">
    <citation type="journal article" date="2016" name="Int. J. Syst. Evol. Microbiol.">
        <title>Pontibacter aydingkolensis sp. nov., isolated from soil of a salt lake.</title>
        <authorList>
            <person name="Osman G."/>
            <person name="Zhang T."/>
            <person name="Lou K."/>
            <person name="Gao Y."/>
            <person name="Chang W."/>
            <person name="Lin Q."/>
            <person name="Yang H.M."/>
            <person name="Huo X.D."/>
            <person name="Wang N."/>
        </authorList>
    </citation>
    <scope>NUCLEOTIDE SEQUENCE [LARGE SCALE GENOMIC DNA]</scope>
    <source>
        <strain evidence="8 9">KACC 19255</strain>
    </source>
</reference>
<evidence type="ECO:0000259" key="7">
    <source>
        <dbReference type="Pfam" id="PF01435"/>
    </source>
</evidence>
<dbReference type="RefSeq" id="WP_219877387.1">
    <property type="nucleotide sequence ID" value="NZ_JAHYXK010000007.1"/>
</dbReference>
<dbReference type="Pfam" id="PF01435">
    <property type="entry name" value="Peptidase_M48"/>
    <property type="match status" value="1"/>
</dbReference>
<comment type="similarity">
    <text evidence="6">Belongs to the peptidase M48 family.</text>
</comment>
<evidence type="ECO:0000313" key="8">
    <source>
        <dbReference type="EMBL" id="MBW7467512.1"/>
    </source>
</evidence>
<evidence type="ECO:0000256" key="3">
    <source>
        <dbReference type="ARBA" id="ARBA00022801"/>
    </source>
</evidence>
<comment type="caution">
    <text evidence="8">The sequence shown here is derived from an EMBL/GenBank/DDBJ whole genome shotgun (WGS) entry which is preliminary data.</text>
</comment>
<sequence>MYKKLIAFVVAVVMFVGCTTVPITGRRQLSLVSEAEMQSMSYEAYNQFLRENKLSNNAQATAMVKRVGNRIKNAVEQYMAANNLSSELQGFKWEYNLIADDQVNAFAMAGGKTVVYEGILPVAQNETGLAVVMGHEIAHAIAKHGSERMSQALAQQFGGQTLSALAGSQPGTATNLVMAVYGVGSQLGLLKYGRTQESEADRLGLIFMAMAGYNPQEAIPFWQRMEAKGGASPPEFLSTHPSAGTRQADLKKYMPEALQYYKK</sequence>
<accession>A0ABS7CUL5</accession>
<dbReference type="EMBL" id="JAHYXK010000007">
    <property type="protein sequence ID" value="MBW7467512.1"/>
    <property type="molecule type" value="Genomic_DNA"/>
</dbReference>
<organism evidence="8 9">
    <name type="scientific">Pontibacter aydingkolensis</name>
    <dbReference type="NCBI Taxonomy" id="1911536"/>
    <lineage>
        <taxon>Bacteria</taxon>
        <taxon>Pseudomonadati</taxon>
        <taxon>Bacteroidota</taxon>
        <taxon>Cytophagia</taxon>
        <taxon>Cytophagales</taxon>
        <taxon>Hymenobacteraceae</taxon>
        <taxon>Pontibacter</taxon>
    </lineage>
</organism>
<keyword evidence="9" id="KW-1185">Reference proteome</keyword>
<gene>
    <name evidence="8" type="ORF">K0O23_10565</name>
</gene>
<proteinExistence type="inferred from homology"/>
<comment type="cofactor">
    <cofactor evidence="6">
        <name>Zn(2+)</name>
        <dbReference type="ChEBI" id="CHEBI:29105"/>
    </cofactor>
    <text evidence="6">Binds 1 zinc ion per subunit.</text>
</comment>
<dbReference type="InterPro" id="IPR051156">
    <property type="entry name" value="Mito/Outer_Membr_Metalloprot"/>
</dbReference>
<dbReference type="Gene3D" id="3.30.2010.10">
    <property type="entry name" value="Metalloproteases ('zincins'), catalytic domain"/>
    <property type="match status" value="1"/>
</dbReference>
<evidence type="ECO:0000256" key="2">
    <source>
        <dbReference type="ARBA" id="ARBA00022723"/>
    </source>
</evidence>
<feature type="domain" description="Peptidase M48" evidence="7">
    <location>
        <begin position="69"/>
        <end position="252"/>
    </location>
</feature>
<keyword evidence="2" id="KW-0479">Metal-binding</keyword>
<dbReference type="CDD" id="cd07331">
    <property type="entry name" value="M48C_Oma1_like"/>
    <property type="match status" value="1"/>
</dbReference>
<keyword evidence="5 6" id="KW-0482">Metalloprotease</keyword>
<protein>
    <submittedName>
        <fullName evidence="8">M48 family metallopeptidase</fullName>
    </submittedName>
</protein>
<evidence type="ECO:0000313" key="9">
    <source>
        <dbReference type="Proteomes" id="UP000813018"/>
    </source>
</evidence>
<name>A0ABS7CUL5_9BACT</name>
<keyword evidence="1 6" id="KW-0645">Protease</keyword>
<keyword evidence="3 6" id="KW-0378">Hydrolase</keyword>
<evidence type="ECO:0000256" key="5">
    <source>
        <dbReference type="ARBA" id="ARBA00023049"/>
    </source>
</evidence>
<dbReference type="PROSITE" id="PS51257">
    <property type="entry name" value="PROKAR_LIPOPROTEIN"/>
    <property type="match status" value="1"/>
</dbReference>
<evidence type="ECO:0000256" key="4">
    <source>
        <dbReference type="ARBA" id="ARBA00022833"/>
    </source>
</evidence>
<dbReference type="InterPro" id="IPR001915">
    <property type="entry name" value="Peptidase_M48"/>
</dbReference>